<protein>
    <recommendedName>
        <fullName evidence="3">OmpA family protein</fullName>
    </recommendedName>
</protein>
<sequence>MIKKHIILSVLILFGINYTLAQGNYGIVFPKTEVERNNECRSCFAAFQQKPKEVQFSIKRENSNLYFQVNDKAWFNKLFKNANDGIAIDVVSKEIYDCDIEAIEMEQIKGTLLRPVFSSRLKSGLKSIDKNTYRVLVGKVPDNIKDKELEYNILFLANKVLCRYQTIFDLKAYRWDLLDMGMYLDSISFKNEKVVNTEEQFKIRYKTLKFTIPFKKNKSEYSPEDIKPVYDSLNLTDFNIKTINIKAYSSIEGSLERNIELQEQRANSIAKAIQTYQKPTIKTSITSSENWVEFLNDIEGSPYENLKELSKSQLKSKLVGAFSKEMEPYLKNHRKAVITLELEKKDIYKAKSPVQLVNLFNSSIKADRLDEASQIQNSLFEKLKNKEISPDVLKQMEIPNQLKYINFLNNNSAIKYQLNERQIIIVRDELEALKKLDSKNAKVRYNLVALKIKIWRYNFEPVNEQKLKTEIYGLKSFGIAKQLIDRMMINYHIIKSENYMRKRDYANKDKSVSYITNSYKKIKLSDFDYFSLAQFLSYYANIEESAELLTNRARSIEVDEDLLFYYLNLTLINEELTKTDDYRAIMLNAINLNKERYCTLFNAVEDGGVTFQLLRNDYLRKSYCESCKD</sequence>
<keyword evidence="2" id="KW-1185">Reference proteome</keyword>
<dbReference type="RefSeq" id="WP_186845153.1">
    <property type="nucleotide sequence ID" value="NZ_JACOME010000001.1"/>
</dbReference>
<dbReference type="Proteomes" id="UP000607435">
    <property type="component" value="Unassembled WGS sequence"/>
</dbReference>
<evidence type="ECO:0000313" key="1">
    <source>
        <dbReference type="EMBL" id="MBC3846072.1"/>
    </source>
</evidence>
<accession>A0ABR6XZZ3</accession>
<organism evidence="1 2">
    <name type="scientific">Winogradskyella echinorum</name>
    <dbReference type="NCBI Taxonomy" id="538189"/>
    <lineage>
        <taxon>Bacteria</taxon>
        <taxon>Pseudomonadati</taxon>
        <taxon>Bacteroidota</taxon>
        <taxon>Flavobacteriia</taxon>
        <taxon>Flavobacteriales</taxon>
        <taxon>Flavobacteriaceae</taxon>
        <taxon>Winogradskyella</taxon>
    </lineage>
</organism>
<comment type="caution">
    <text evidence="1">The sequence shown here is derived from an EMBL/GenBank/DDBJ whole genome shotgun (WGS) entry which is preliminary data.</text>
</comment>
<evidence type="ECO:0000313" key="2">
    <source>
        <dbReference type="Proteomes" id="UP000607435"/>
    </source>
</evidence>
<reference evidence="1 2" key="1">
    <citation type="submission" date="2020-08" db="EMBL/GenBank/DDBJ databases">
        <title>Winogradskyella ouciana sp. nov., isolated from the hadal seawater of the Mariana Trench.</title>
        <authorList>
            <person name="He X."/>
        </authorList>
    </citation>
    <scope>NUCLEOTIDE SEQUENCE [LARGE SCALE GENOMIC DNA]</scope>
    <source>
        <strain evidence="1 2">KCTC 22026</strain>
    </source>
</reference>
<gene>
    <name evidence="1" type="ORF">H6H04_06765</name>
</gene>
<evidence type="ECO:0008006" key="3">
    <source>
        <dbReference type="Google" id="ProtNLM"/>
    </source>
</evidence>
<proteinExistence type="predicted"/>
<dbReference type="EMBL" id="JACOME010000001">
    <property type="protein sequence ID" value="MBC3846072.1"/>
    <property type="molecule type" value="Genomic_DNA"/>
</dbReference>
<name>A0ABR6XZZ3_9FLAO</name>